<proteinExistence type="predicted"/>
<dbReference type="InterPro" id="IPR002028">
    <property type="entry name" value="Trp_synthase_suA"/>
</dbReference>
<evidence type="ECO:0000313" key="8">
    <source>
        <dbReference type="EMBL" id="SVE33006.1"/>
    </source>
</evidence>
<evidence type="ECO:0000256" key="5">
    <source>
        <dbReference type="ARBA" id="ARBA00023141"/>
    </source>
</evidence>
<dbReference type="AlphaFoldDB" id="A0A383CKS3"/>
<evidence type="ECO:0000256" key="4">
    <source>
        <dbReference type="ARBA" id="ARBA00022822"/>
    </source>
</evidence>
<dbReference type="EMBL" id="UINC01209822">
    <property type="protein sequence ID" value="SVE33006.1"/>
    <property type="molecule type" value="Genomic_DNA"/>
</dbReference>
<reference evidence="8" key="1">
    <citation type="submission" date="2018-05" db="EMBL/GenBank/DDBJ databases">
        <authorList>
            <person name="Lanie J.A."/>
            <person name="Ng W.-L."/>
            <person name="Kazmierczak K.M."/>
            <person name="Andrzejewski T.M."/>
            <person name="Davidsen T.M."/>
            <person name="Wayne K.J."/>
            <person name="Tettelin H."/>
            <person name="Glass J.I."/>
            <person name="Rusch D."/>
            <person name="Podicherti R."/>
            <person name="Tsui H.-C.T."/>
            <person name="Winkler M.E."/>
        </authorList>
    </citation>
    <scope>NUCLEOTIDE SEQUENCE</scope>
</reference>
<evidence type="ECO:0000256" key="3">
    <source>
        <dbReference type="ARBA" id="ARBA00022605"/>
    </source>
</evidence>
<accession>A0A383CKS3</accession>
<evidence type="ECO:0000256" key="6">
    <source>
        <dbReference type="ARBA" id="ARBA00023239"/>
    </source>
</evidence>
<gene>
    <name evidence="8" type="ORF">METZ01_LOCUS485860</name>
</gene>
<dbReference type="EC" id="4.2.1.20" evidence="2"/>
<comment type="pathway">
    <text evidence="1">Amino-acid biosynthesis; L-tryptophan biosynthesis; L-tryptophan from chorismate: step 5/5.</text>
</comment>
<dbReference type="SUPFAM" id="SSF51366">
    <property type="entry name" value="Ribulose-phoshate binding barrel"/>
    <property type="match status" value="1"/>
</dbReference>
<dbReference type="GO" id="GO:0004834">
    <property type="term" value="F:tryptophan synthase activity"/>
    <property type="evidence" value="ECO:0007669"/>
    <property type="project" value="UniProtKB-EC"/>
</dbReference>
<dbReference type="InterPro" id="IPR013785">
    <property type="entry name" value="Aldolase_TIM"/>
</dbReference>
<name>A0A383CKS3_9ZZZZ</name>
<feature type="non-terminal residue" evidence="8">
    <location>
        <position position="1"/>
    </location>
</feature>
<evidence type="ECO:0000256" key="2">
    <source>
        <dbReference type="ARBA" id="ARBA00012043"/>
    </source>
</evidence>
<organism evidence="8">
    <name type="scientific">marine metagenome</name>
    <dbReference type="NCBI Taxonomy" id="408172"/>
    <lineage>
        <taxon>unclassified sequences</taxon>
        <taxon>metagenomes</taxon>
        <taxon>ecological metagenomes</taxon>
    </lineage>
</organism>
<sequence>IKESMKRSLGVGYLEECQNTINAINRMKNKPRKVLFMYTNKKLLNNNIIWQNFDVILCPGRLGSTRDNILLQAKDKNVLTAEFIKYRFNKSDIRRAKSASSYIMLQYLSGKTGIKFDFDLNLSKRITRLRENGILKPIFLGVGISTIDQVKHILDSGADGIVLGSSLLNAAIKGNNFLTEFLCRIRETLNGK</sequence>
<dbReference type="Pfam" id="PF00290">
    <property type="entry name" value="Trp_syntA"/>
    <property type="match status" value="1"/>
</dbReference>
<evidence type="ECO:0000256" key="1">
    <source>
        <dbReference type="ARBA" id="ARBA00004733"/>
    </source>
</evidence>
<keyword evidence="4" id="KW-0822">Tryptophan biosynthesis</keyword>
<dbReference type="InterPro" id="IPR011060">
    <property type="entry name" value="RibuloseP-bd_barrel"/>
</dbReference>
<evidence type="ECO:0000256" key="7">
    <source>
        <dbReference type="ARBA" id="ARBA00049047"/>
    </source>
</evidence>
<dbReference type="UniPathway" id="UPA00035">
    <property type="reaction ID" value="UER00044"/>
</dbReference>
<keyword evidence="3" id="KW-0028">Amino-acid biosynthesis</keyword>
<keyword evidence="5" id="KW-0057">Aromatic amino acid biosynthesis</keyword>
<protein>
    <recommendedName>
        <fullName evidence="2">tryptophan synthase</fullName>
        <ecNumber evidence="2">4.2.1.20</ecNumber>
    </recommendedName>
</protein>
<comment type="catalytic activity">
    <reaction evidence="7">
        <text>(1S,2R)-1-C-(indol-3-yl)glycerol 3-phosphate + L-serine = D-glyceraldehyde 3-phosphate + L-tryptophan + H2O</text>
        <dbReference type="Rhea" id="RHEA:10532"/>
        <dbReference type="ChEBI" id="CHEBI:15377"/>
        <dbReference type="ChEBI" id="CHEBI:33384"/>
        <dbReference type="ChEBI" id="CHEBI:57912"/>
        <dbReference type="ChEBI" id="CHEBI:58866"/>
        <dbReference type="ChEBI" id="CHEBI:59776"/>
        <dbReference type="EC" id="4.2.1.20"/>
    </reaction>
</comment>
<dbReference type="Gene3D" id="3.20.20.70">
    <property type="entry name" value="Aldolase class I"/>
    <property type="match status" value="1"/>
</dbReference>
<keyword evidence="6" id="KW-0456">Lyase</keyword>